<name>A0A6G0TE88_APHGL</name>
<comment type="caution">
    <text evidence="1">The sequence shown here is derived from an EMBL/GenBank/DDBJ whole genome shotgun (WGS) entry which is preliminary data.</text>
</comment>
<gene>
    <name evidence="1" type="ORF">AGLY_010672</name>
</gene>
<dbReference type="Proteomes" id="UP000475862">
    <property type="component" value="Unassembled WGS sequence"/>
</dbReference>
<dbReference type="EMBL" id="VYZN01000041">
    <property type="protein sequence ID" value="KAE9531466.1"/>
    <property type="molecule type" value="Genomic_DNA"/>
</dbReference>
<reference evidence="1 2" key="1">
    <citation type="submission" date="2019-08" db="EMBL/GenBank/DDBJ databases">
        <title>The genome of the soybean aphid Biotype 1, its phylome, world population structure and adaptation to the North American continent.</title>
        <authorList>
            <person name="Giordano R."/>
            <person name="Donthu R.K."/>
            <person name="Hernandez A.G."/>
            <person name="Wright C.L."/>
            <person name="Zimin A.V."/>
        </authorList>
    </citation>
    <scope>NUCLEOTIDE SEQUENCE [LARGE SCALE GENOMIC DNA]</scope>
    <source>
        <tissue evidence="1">Whole aphids</tissue>
    </source>
</reference>
<evidence type="ECO:0000313" key="2">
    <source>
        <dbReference type="Proteomes" id="UP000475862"/>
    </source>
</evidence>
<accession>A0A6G0TE88</accession>
<protein>
    <submittedName>
        <fullName evidence="1">Uncharacterized protein</fullName>
    </submittedName>
</protein>
<dbReference type="AlphaFoldDB" id="A0A6G0TE88"/>
<organism evidence="1 2">
    <name type="scientific">Aphis glycines</name>
    <name type="common">Soybean aphid</name>
    <dbReference type="NCBI Taxonomy" id="307491"/>
    <lineage>
        <taxon>Eukaryota</taxon>
        <taxon>Metazoa</taxon>
        <taxon>Ecdysozoa</taxon>
        <taxon>Arthropoda</taxon>
        <taxon>Hexapoda</taxon>
        <taxon>Insecta</taxon>
        <taxon>Pterygota</taxon>
        <taxon>Neoptera</taxon>
        <taxon>Paraneoptera</taxon>
        <taxon>Hemiptera</taxon>
        <taxon>Sternorrhyncha</taxon>
        <taxon>Aphidomorpha</taxon>
        <taxon>Aphidoidea</taxon>
        <taxon>Aphididae</taxon>
        <taxon>Aphidini</taxon>
        <taxon>Aphis</taxon>
        <taxon>Aphis</taxon>
    </lineage>
</organism>
<keyword evidence="2" id="KW-1185">Reference proteome</keyword>
<proteinExistence type="predicted"/>
<sequence length="183" mass="20962">MINNVLDKYSSRLQLLDGYWQSFSNNFLKISSGYTTVALCLDATILTAKFRPIPKRPTNNIHPLGFWWFMCGVCTDCYSYRLSDTDIKIPLLINLRLHLFNIFLIYSMCKMLLADTSLGLIPSIESQFPSTPIQTEHSEGSDECIDTMMCVFFVSVYSIICRNKASISNFGVLKKIEKKQKKK</sequence>
<evidence type="ECO:0000313" key="1">
    <source>
        <dbReference type="EMBL" id="KAE9531466.1"/>
    </source>
</evidence>